<sequence>MSANKLSSKPACESKKVFVEVTGTQHNPEQSIMFYDEGDLVRQEWLEQQIEIETLDNTTIHSWDWSGQNAQINAWLAVSKETGQINLPLYPDIQPKERQSKEQHYLLHSIVPLALLPTFDKDLNYKDRVAPVRNGYLYIFYNDKAWREIEVRRQEDGSIKFRDIDLYKHREATDQPFKIEEREPEGLPISDIWVPAKSNGSRATVHFAYSEVQWSAQYLNYLESNEYDRSRRLSAFHELNVKDSVDVLHAKALPEMRARQPEIELFCAEPRYLSRDLSGNWLSTQYQEIKNKFKTISADGKSALAVLRYNESFQYEYGMKHAALEAIVSPENSSEDAWKTDALQDCLADARERKLRAIVLDDPLFDLRHNAFTVMYGIGYLQQVYTDMSKQEYFQCAELVQRFVLPKKFGKQENPFYEHKDEFDTFFGGRFHRTMRTIERQICVRDVKEIQEAVELKMNATRTAQVLRDISSLNGVNASAAHVIAGYGLTALSMNIDNLDSMTIPEDKKPVSFMPTVRHILKSGSPHPLHKILFPSTELVSLEDKYTPPEPFNSGTGFATPESLAQWESEHFIIEDDALKVMDLAFMAKANDNSEGPFATVRRISNTTDGILRGYFDAVLALSKNISEHAKVVEFNSAYAPVLALLKSTNSKLWGEALYVPVGGSELKGAVVGVHGHGLSYGVLDVERKHIQSKKNKTPMGRLYDKDGKLIASTGKKAFHANDVISGTKSVGKKLPLKVVVVPEGSEVAEALNREATQRTLQDIGKKGATGSNIYEALKVPYFITVIETINLINNLQHYKNLSEGKFSTHSIANVASTILDLGVALAHSANFYTSNASSFAINSAKTLIRFPPSLVARFTFQNGTTTLVSNISRLGTIGIFGGLLTAGIAAWDSYRLFESNDTDAGLAMGMVAMGTLVTTLATGLFTSSATFLGLGPIAWIGVGIAVLGFVLYTIFKDTPIEVWLKNGPFGKDPSKEYKHLQDPKTAFNRFIGLIFNISIKSYSVEKQTKLPASITEEVKALGATHVIWVNTNLASLFNKEKLKIEFFARQGIWRKTKETSQMGIDYSAELSEVRSNNLSVLKTVNTFDGYAFFVKHDLPLKSTNLETNMFKTRAYTHTYFRAFNIRVRLRANDTIYPGPELDETFDNSKVSSSPNFNKKDKDWLRGVAIVRP</sequence>
<dbReference type="EMBL" id="BSNX01000055">
    <property type="protein sequence ID" value="GLQ74325.1"/>
    <property type="molecule type" value="Genomic_DNA"/>
</dbReference>
<keyword evidence="4" id="KW-1185">Reference proteome</keyword>
<evidence type="ECO:0000256" key="1">
    <source>
        <dbReference type="SAM" id="Phobius"/>
    </source>
</evidence>
<feature type="domain" description="Toxin VasX N-terminal region" evidence="2">
    <location>
        <begin position="131"/>
        <end position="235"/>
    </location>
</feature>
<accession>A0AAV5NUC7</accession>
<evidence type="ECO:0000259" key="2">
    <source>
        <dbReference type="Pfam" id="PF20249"/>
    </source>
</evidence>
<keyword evidence="1" id="KW-0472">Membrane</keyword>
<dbReference type="Proteomes" id="UP001156690">
    <property type="component" value="Unassembled WGS sequence"/>
</dbReference>
<feature type="transmembrane region" description="Helical" evidence="1">
    <location>
        <begin position="875"/>
        <end position="895"/>
    </location>
</feature>
<name>A0AAV5NUC7_9VIBR</name>
<dbReference type="AlphaFoldDB" id="A0AAV5NUC7"/>
<dbReference type="InterPro" id="IPR046864">
    <property type="entry name" value="VasX_N"/>
</dbReference>
<organism evidence="3 4">
    <name type="scientific">Vibrio penaeicida</name>
    <dbReference type="NCBI Taxonomy" id="104609"/>
    <lineage>
        <taxon>Bacteria</taxon>
        <taxon>Pseudomonadati</taxon>
        <taxon>Pseudomonadota</taxon>
        <taxon>Gammaproteobacteria</taxon>
        <taxon>Vibrionales</taxon>
        <taxon>Vibrionaceae</taxon>
        <taxon>Vibrio</taxon>
    </lineage>
</organism>
<feature type="transmembrane region" description="Helical" evidence="1">
    <location>
        <begin position="938"/>
        <end position="956"/>
    </location>
</feature>
<evidence type="ECO:0000313" key="3">
    <source>
        <dbReference type="EMBL" id="GLQ74325.1"/>
    </source>
</evidence>
<feature type="transmembrane region" description="Helical" evidence="1">
    <location>
        <begin position="907"/>
        <end position="926"/>
    </location>
</feature>
<protein>
    <recommendedName>
        <fullName evidence="2">Toxin VasX N-terminal region domain-containing protein</fullName>
    </recommendedName>
</protein>
<reference evidence="4" key="1">
    <citation type="journal article" date="2019" name="Int. J. Syst. Evol. Microbiol.">
        <title>The Global Catalogue of Microorganisms (GCM) 10K type strain sequencing project: providing services to taxonomists for standard genome sequencing and annotation.</title>
        <authorList>
            <consortium name="The Broad Institute Genomics Platform"/>
            <consortium name="The Broad Institute Genome Sequencing Center for Infectious Disease"/>
            <person name="Wu L."/>
            <person name="Ma J."/>
        </authorList>
    </citation>
    <scope>NUCLEOTIDE SEQUENCE [LARGE SCALE GENOMIC DNA]</scope>
    <source>
        <strain evidence="4">NBRC 15640</strain>
    </source>
</reference>
<dbReference type="CDD" id="cd20705">
    <property type="entry name" value="MIX_I"/>
    <property type="match status" value="1"/>
</dbReference>
<gene>
    <name evidence="3" type="ORF">GCM10007932_36860</name>
</gene>
<dbReference type="Pfam" id="PF20249">
    <property type="entry name" value="VasX_N"/>
    <property type="match status" value="1"/>
</dbReference>
<keyword evidence="1" id="KW-1133">Transmembrane helix</keyword>
<proteinExistence type="predicted"/>
<evidence type="ECO:0000313" key="4">
    <source>
        <dbReference type="Proteomes" id="UP001156690"/>
    </source>
</evidence>
<dbReference type="RefSeq" id="WP_126606387.1">
    <property type="nucleotide sequence ID" value="NZ_AP025145.1"/>
</dbReference>
<comment type="caution">
    <text evidence="3">The sequence shown here is derived from an EMBL/GenBank/DDBJ whole genome shotgun (WGS) entry which is preliminary data.</text>
</comment>
<keyword evidence="1" id="KW-0812">Transmembrane</keyword>